<keyword evidence="3" id="KW-0418">Kinase</keyword>
<protein>
    <recommendedName>
        <fullName evidence="4">Carbohydrate kinase PfkB domain-containing protein</fullName>
    </recommendedName>
</protein>
<evidence type="ECO:0000256" key="2">
    <source>
        <dbReference type="ARBA" id="ARBA00022723"/>
    </source>
</evidence>
<dbReference type="GO" id="GO:0004730">
    <property type="term" value="F:pseudouridylate synthase activity"/>
    <property type="evidence" value="ECO:0007669"/>
    <property type="project" value="TreeGrafter"/>
</dbReference>
<evidence type="ECO:0000313" key="5">
    <source>
        <dbReference type="EnsemblMetazoa" id="AEPI002776-PA"/>
    </source>
</evidence>
<dbReference type="GO" id="GO:0005737">
    <property type="term" value="C:cytoplasm"/>
    <property type="evidence" value="ECO:0007669"/>
    <property type="project" value="TreeGrafter"/>
</dbReference>
<dbReference type="SUPFAM" id="SSF53613">
    <property type="entry name" value="Ribokinase-like"/>
    <property type="match status" value="1"/>
</dbReference>
<name>A0A182P774_9DIPT</name>
<keyword evidence="1" id="KW-0808">Transferase</keyword>
<dbReference type="EnsemblMetazoa" id="AEPI002776-RA">
    <property type="protein sequence ID" value="AEPI002776-PA"/>
    <property type="gene ID" value="AEPI002776"/>
</dbReference>
<dbReference type="AlphaFoldDB" id="A0A182P774"/>
<organism evidence="5 6">
    <name type="scientific">Anopheles epiroticus</name>
    <dbReference type="NCBI Taxonomy" id="199890"/>
    <lineage>
        <taxon>Eukaryota</taxon>
        <taxon>Metazoa</taxon>
        <taxon>Ecdysozoa</taxon>
        <taxon>Arthropoda</taxon>
        <taxon>Hexapoda</taxon>
        <taxon>Insecta</taxon>
        <taxon>Pterygota</taxon>
        <taxon>Neoptera</taxon>
        <taxon>Endopterygota</taxon>
        <taxon>Diptera</taxon>
        <taxon>Nematocera</taxon>
        <taxon>Culicoidea</taxon>
        <taxon>Culicidae</taxon>
        <taxon>Anophelinae</taxon>
        <taxon>Anopheles</taxon>
    </lineage>
</organism>
<sequence length="206" mass="22447">MCIVFFEPTDMRIADRPFAARNPKLAALAARAIKFISPNVHELAQIAQALHYPGPIPAKAMDEYCTLGELLDDVQPLARFVNETIDHVLVTLGHHGVAVFRRTPPTVPFFGPAHEYQPVPSDRPTGRFYPAPELPQIVNVSGAGDSFTSGFIVAALAGRPEPVCVNVALEAAGCALRARSAVAERYFDRAHPCWTNEQGAAYRTLE</sequence>
<accession>A0A182P774</accession>
<dbReference type="GO" id="GO:0006796">
    <property type="term" value="P:phosphate-containing compound metabolic process"/>
    <property type="evidence" value="ECO:0007669"/>
    <property type="project" value="UniProtKB-ARBA"/>
</dbReference>
<reference evidence="5" key="2">
    <citation type="submission" date="2020-05" db="UniProtKB">
        <authorList>
            <consortium name="EnsemblMetazoa"/>
        </authorList>
    </citation>
    <scope>IDENTIFICATION</scope>
    <source>
        <strain evidence="5">Epiroticus2</strain>
    </source>
</reference>
<dbReference type="GO" id="GO:0016301">
    <property type="term" value="F:kinase activity"/>
    <property type="evidence" value="ECO:0007669"/>
    <property type="project" value="UniProtKB-KW"/>
</dbReference>
<dbReference type="GO" id="GO:0016798">
    <property type="term" value="F:hydrolase activity, acting on glycosyl bonds"/>
    <property type="evidence" value="ECO:0007669"/>
    <property type="project" value="TreeGrafter"/>
</dbReference>
<dbReference type="InterPro" id="IPR029056">
    <property type="entry name" value="Ribokinase-like"/>
</dbReference>
<evidence type="ECO:0000256" key="1">
    <source>
        <dbReference type="ARBA" id="ARBA00022679"/>
    </source>
</evidence>
<dbReference type="PANTHER" id="PTHR42909">
    <property type="entry name" value="ZGC:136858"/>
    <property type="match status" value="1"/>
</dbReference>
<dbReference type="VEuPathDB" id="VectorBase:AEPI002776"/>
<keyword evidence="6" id="KW-1185">Reference proteome</keyword>
<feature type="domain" description="Carbohydrate kinase PfkB" evidence="4">
    <location>
        <begin position="24"/>
        <end position="181"/>
    </location>
</feature>
<reference evidence="6" key="1">
    <citation type="submission" date="2013-03" db="EMBL/GenBank/DDBJ databases">
        <title>The Genome Sequence of Anopheles epiroticus epiroticus2.</title>
        <authorList>
            <consortium name="The Broad Institute Genomics Platform"/>
            <person name="Neafsey D.E."/>
            <person name="Howell P."/>
            <person name="Walker B."/>
            <person name="Young S.K."/>
            <person name="Zeng Q."/>
            <person name="Gargeya S."/>
            <person name="Fitzgerald M."/>
            <person name="Haas B."/>
            <person name="Abouelleil A."/>
            <person name="Allen A.W."/>
            <person name="Alvarado L."/>
            <person name="Arachchi H.M."/>
            <person name="Berlin A.M."/>
            <person name="Chapman S.B."/>
            <person name="Gainer-Dewar J."/>
            <person name="Goldberg J."/>
            <person name="Griggs A."/>
            <person name="Gujja S."/>
            <person name="Hansen M."/>
            <person name="Howarth C."/>
            <person name="Imamovic A."/>
            <person name="Ireland A."/>
            <person name="Larimer J."/>
            <person name="McCowan C."/>
            <person name="Murphy C."/>
            <person name="Pearson M."/>
            <person name="Poon T.W."/>
            <person name="Priest M."/>
            <person name="Roberts A."/>
            <person name="Saif S."/>
            <person name="Shea T."/>
            <person name="Sisk P."/>
            <person name="Sykes S."/>
            <person name="Wortman J."/>
            <person name="Nusbaum C."/>
            <person name="Birren B."/>
        </authorList>
    </citation>
    <scope>NUCLEOTIDE SEQUENCE [LARGE SCALE GENOMIC DNA]</scope>
    <source>
        <strain evidence="6">Epiroticus2</strain>
    </source>
</reference>
<proteinExistence type="predicted"/>
<keyword evidence="2" id="KW-0479">Metal-binding</keyword>
<dbReference type="GO" id="GO:0046872">
    <property type="term" value="F:metal ion binding"/>
    <property type="evidence" value="ECO:0007669"/>
    <property type="project" value="UniProtKB-KW"/>
</dbReference>
<dbReference type="InterPro" id="IPR002173">
    <property type="entry name" value="Carboh/pur_kinase_PfkB_CS"/>
</dbReference>
<evidence type="ECO:0000259" key="4">
    <source>
        <dbReference type="Pfam" id="PF00294"/>
    </source>
</evidence>
<dbReference type="PANTHER" id="PTHR42909:SF1">
    <property type="entry name" value="CARBOHYDRATE KINASE PFKB DOMAIN-CONTAINING PROTEIN"/>
    <property type="match status" value="1"/>
</dbReference>
<dbReference type="Proteomes" id="UP000075885">
    <property type="component" value="Unassembled WGS sequence"/>
</dbReference>
<dbReference type="PROSITE" id="PS00584">
    <property type="entry name" value="PFKB_KINASES_2"/>
    <property type="match status" value="1"/>
</dbReference>
<evidence type="ECO:0000256" key="3">
    <source>
        <dbReference type="ARBA" id="ARBA00022777"/>
    </source>
</evidence>
<dbReference type="STRING" id="199890.A0A182P774"/>
<dbReference type="Pfam" id="PF00294">
    <property type="entry name" value="PfkB"/>
    <property type="match status" value="1"/>
</dbReference>
<dbReference type="Gene3D" id="3.40.1190.20">
    <property type="match status" value="1"/>
</dbReference>
<dbReference type="InterPro" id="IPR011611">
    <property type="entry name" value="PfkB_dom"/>
</dbReference>
<evidence type="ECO:0000313" key="6">
    <source>
        <dbReference type="Proteomes" id="UP000075885"/>
    </source>
</evidence>